<dbReference type="PANTHER" id="PTHR44591">
    <property type="entry name" value="STRESS RESPONSE REGULATOR PROTEIN 1"/>
    <property type="match status" value="1"/>
</dbReference>
<evidence type="ECO:0000256" key="1">
    <source>
        <dbReference type="ARBA" id="ARBA00022553"/>
    </source>
</evidence>
<dbReference type="SUPFAM" id="SSF52172">
    <property type="entry name" value="CheY-like"/>
    <property type="match status" value="1"/>
</dbReference>
<name>A0A5C6UND4_9SPHN</name>
<evidence type="ECO:0000259" key="3">
    <source>
        <dbReference type="PROSITE" id="PS50110"/>
    </source>
</evidence>
<accession>A0A5C6UND4</accession>
<dbReference type="InterPro" id="IPR011006">
    <property type="entry name" value="CheY-like_superfamily"/>
</dbReference>
<reference evidence="4 5" key="1">
    <citation type="submission" date="2019-08" db="EMBL/GenBank/DDBJ databases">
        <title>Sphingorhabdus soil sp. nov., isolated from arctic soil.</title>
        <authorList>
            <person name="Liu Y."/>
        </authorList>
    </citation>
    <scope>NUCLEOTIDE SEQUENCE [LARGE SCALE GENOMIC DNA]</scope>
    <source>
        <strain evidence="4 5">D-2Q-5-6</strain>
    </source>
</reference>
<comment type="caution">
    <text evidence="4">The sequence shown here is derived from an EMBL/GenBank/DDBJ whole genome shotgun (WGS) entry which is preliminary data.</text>
</comment>
<dbReference type="SMART" id="SM00448">
    <property type="entry name" value="REC"/>
    <property type="match status" value="1"/>
</dbReference>
<dbReference type="InterPro" id="IPR050595">
    <property type="entry name" value="Bact_response_regulator"/>
</dbReference>
<evidence type="ECO:0000313" key="4">
    <source>
        <dbReference type="EMBL" id="TXC74074.1"/>
    </source>
</evidence>
<feature type="domain" description="Response regulatory" evidence="3">
    <location>
        <begin position="9"/>
        <end position="119"/>
    </location>
</feature>
<keyword evidence="1 2" id="KW-0597">Phosphoprotein</keyword>
<protein>
    <submittedName>
        <fullName evidence="4">Response regulator</fullName>
    </submittedName>
</protein>
<dbReference type="Proteomes" id="UP000321129">
    <property type="component" value="Unassembled WGS sequence"/>
</dbReference>
<keyword evidence="5" id="KW-1185">Reference proteome</keyword>
<dbReference type="Pfam" id="PF00072">
    <property type="entry name" value="Response_reg"/>
    <property type="match status" value="1"/>
</dbReference>
<dbReference type="InterPro" id="IPR001789">
    <property type="entry name" value="Sig_transdc_resp-reg_receiver"/>
</dbReference>
<dbReference type="AlphaFoldDB" id="A0A5C6UND4"/>
<evidence type="ECO:0000313" key="5">
    <source>
        <dbReference type="Proteomes" id="UP000321129"/>
    </source>
</evidence>
<organism evidence="4 5">
    <name type="scientific">Flavisphingopyxis soli</name>
    <dbReference type="NCBI Taxonomy" id="2601267"/>
    <lineage>
        <taxon>Bacteria</taxon>
        <taxon>Pseudomonadati</taxon>
        <taxon>Pseudomonadota</taxon>
        <taxon>Alphaproteobacteria</taxon>
        <taxon>Sphingomonadales</taxon>
        <taxon>Sphingopyxidaceae</taxon>
        <taxon>Flavisphingopyxis</taxon>
    </lineage>
</organism>
<dbReference type="Gene3D" id="3.40.50.2300">
    <property type="match status" value="1"/>
</dbReference>
<proteinExistence type="predicted"/>
<feature type="modified residue" description="4-aspartylphosphate" evidence="2">
    <location>
        <position position="59"/>
    </location>
</feature>
<dbReference type="GO" id="GO:0000160">
    <property type="term" value="P:phosphorelay signal transduction system"/>
    <property type="evidence" value="ECO:0007669"/>
    <property type="project" value="InterPro"/>
</dbReference>
<sequence length="128" mass="13547">MSGLLTGRRILVVEDEMLVLMNIEMALEDLGCTAISAAGNVAEALSLLAEQSFDAAIIDVNLGGDKSYPVADKLMERGIPFAFSTGNGDHGDRSDLDDRLVLKKPYLAAELVAVLNQLIADEPSTAVA</sequence>
<gene>
    <name evidence="4" type="ORF">FSZ31_04975</name>
</gene>
<dbReference type="OrthoDB" id="582170at2"/>
<dbReference type="PROSITE" id="PS50110">
    <property type="entry name" value="RESPONSE_REGULATORY"/>
    <property type="match status" value="1"/>
</dbReference>
<dbReference type="EMBL" id="VOPY01000001">
    <property type="protein sequence ID" value="TXC74074.1"/>
    <property type="molecule type" value="Genomic_DNA"/>
</dbReference>
<dbReference type="RefSeq" id="WP_147121911.1">
    <property type="nucleotide sequence ID" value="NZ_VOPY01000001.1"/>
</dbReference>
<dbReference type="PANTHER" id="PTHR44591:SF24">
    <property type="entry name" value="PROTEIN-GLUTAMATE METHYLESTERASE_PROTEIN-GLUTAMINE GLUTAMINASE 1"/>
    <property type="match status" value="1"/>
</dbReference>
<evidence type="ECO:0000256" key="2">
    <source>
        <dbReference type="PROSITE-ProRule" id="PRU00169"/>
    </source>
</evidence>